<dbReference type="Gene3D" id="3.40.50.150">
    <property type="entry name" value="Vaccinia Virus protein VP39"/>
    <property type="match status" value="1"/>
</dbReference>
<feature type="domain" description="DUF7884" evidence="6">
    <location>
        <begin position="6"/>
        <end position="73"/>
    </location>
</feature>
<evidence type="ECO:0000259" key="6">
    <source>
        <dbReference type="Pfam" id="PF25371"/>
    </source>
</evidence>
<dbReference type="Proteomes" id="UP000003635">
    <property type="component" value="Unassembled WGS sequence"/>
</dbReference>
<dbReference type="HOGENOM" id="CLU_026434_6_1_5"/>
<dbReference type="InterPro" id="IPR029063">
    <property type="entry name" value="SAM-dependent_MTases_sf"/>
</dbReference>
<organism evidence="7 8">
    <name type="scientific">Oceanicola granulosus (strain ATCC BAA-861 / DSM 15982 / KCTC 12143 / HTCC2516)</name>
    <dbReference type="NCBI Taxonomy" id="314256"/>
    <lineage>
        <taxon>Bacteria</taxon>
        <taxon>Pseudomonadati</taxon>
        <taxon>Pseudomonadota</taxon>
        <taxon>Alphaproteobacteria</taxon>
        <taxon>Rhodobacterales</taxon>
        <taxon>Roseobacteraceae</taxon>
        <taxon>Oceanicola</taxon>
    </lineage>
</organism>
<evidence type="ECO:0000256" key="3">
    <source>
        <dbReference type="ARBA" id="ARBA00022679"/>
    </source>
</evidence>
<dbReference type="EMBL" id="AAOT01000061">
    <property type="protein sequence ID" value="EAR49543.1"/>
    <property type="molecule type" value="Genomic_DNA"/>
</dbReference>
<evidence type="ECO:0000256" key="1">
    <source>
        <dbReference type="ARBA" id="ARBA00010815"/>
    </source>
</evidence>
<dbReference type="AlphaFoldDB" id="Q2CA46"/>
<dbReference type="Pfam" id="PF02353">
    <property type="entry name" value="CMAS"/>
    <property type="match status" value="1"/>
</dbReference>
<evidence type="ECO:0000256" key="4">
    <source>
        <dbReference type="ARBA" id="ARBA00022691"/>
    </source>
</evidence>
<keyword evidence="3" id="KW-0808">Transferase</keyword>
<dbReference type="OrthoDB" id="9782855at2"/>
<dbReference type="SUPFAM" id="SSF53335">
    <property type="entry name" value="S-adenosyl-L-methionine-dependent methyltransferases"/>
    <property type="match status" value="1"/>
</dbReference>
<dbReference type="RefSeq" id="WP_007256306.1">
    <property type="nucleotide sequence ID" value="NZ_CH724108.1"/>
</dbReference>
<dbReference type="GO" id="GO:0032259">
    <property type="term" value="P:methylation"/>
    <property type="evidence" value="ECO:0007669"/>
    <property type="project" value="UniProtKB-KW"/>
</dbReference>
<dbReference type="PIRSF" id="PIRSF003085">
    <property type="entry name" value="CMAS"/>
    <property type="match status" value="1"/>
</dbReference>
<dbReference type="STRING" id="314256.OG2516_13951"/>
<keyword evidence="2" id="KW-0489">Methyltransferase</keyword>
<dbReference type="GO" id="GO:0008610">
    <property type="term" value="P:lipid biosynthetic process"/>
    <property type="evidence" value="ECO:0007669"/>
    <property type="project" value="InterPro"/>
</dbReference>
<dbReference type="InterPro" id="IPR057206">
    <property type="entry name" value="DUF7884"/>
</dbReference>
<comment type="similarity">
    <text evidence="1">Belongs to the CFA/CMAS family.</text>
</comment>
<dbReference type="InterPro" id="IPR003333">
    <property type="entry name" value="CMAS"/>
</dbReference>
<dbReference type="GO" id="GO:0008168">
    <property type="term" value="F:methyltransferase activity"/>
    <property type="evidence" value="ECO:0007669"/>
    <property type="project" value="UniProtKB-KW"/>
</dbReference>
<evidence type="ECO:0000313" key="8">
    <source>
        <dbReference type="Proteomes" id="UP000003635"/>
    </source>
</evidence>
<gene>
    <name evidence="7" type="ORF">OG2516_13951</name>
</gene>
<evidence type="ECO:0000256" key="5">
    <source>
        <dbReference type="ARBA" id="ARBA00023098"/>
    </source>
</evidence>
<name>Q2CA46_OCEGH</name>
<evidence type="ECO:0000256" key="2">
    <source>
        <dbReference type="ARBA" id="ARBA00022603"/>
    </source>
</evidence>
<dbReference type="Pfam" id="PF25371">
    <property type="entry name" value="DUF7884"/>
    <property type="match status" value="1"/>
</dbReference>
<dbReference type="PANTHER" id="PTHR43667:SF1">
    <property type="entry name" value="CYCLOPROPANE-FATTY-ACYL-PHOSPHOLIPID SYNTHASE"/>
    <property type="match status" value="1"/>
</dbReference>
<evidence type="ECO:0000313" key="7">
    <source>
        <dbReference type="EMBL" id="EAR49543.1"/>
    </source>
</evidence>
<protein>
    <submittedName>
        <fullName evidence="7">Cfa, cyclopropane-fatty-acyl-phospholipid synthase</fullName>
    </submittedName>
</protein>
<comment type="caution">
    <text evidence="7">The sequence shown here is derived from an EMBL/GenBank/DDBJ whole genome shotgun (WGS) entry which is preliminary data.</text>
</comment>
<sequence length="399" mass="45956">MWNKALDQALARLFRIGALEVTYPDGTRRRYGEPGADPVRVTIRDETLPRRLLLTPDMALGEAYMNEQLTLDDDDLRGLLLLALTNRRRGHDPGIMRATGRALTPVQRWLSHNWRAGSKRNVQHHYDLSGALYDLFLDEDRQYSCAYFPEPDMSLEAAQEAKKRHIARKLLIEPGDRVLDIGCGWGGMALTLARDFGARVVGVTLSEEQHRIARERVAQAQLSDRIDIRLQDYREVEGPFERIVSVGMFEHVGATHFREYFAKVAELLSPKGVALIHTIGSSSPPRSTSPWIRKYIFPGGYLPSMSEATRAIEFADLTITDVEVWRMHYAHTLRHWHDRFMANVDKARDLYDERFCRMWRYYLTASEVSFIAERLGNFQFQLSHDKTAVPITRDYLYAD</sequence>
<dbReference type="CDD" id="cd02440">
    <property type="entry name" value="AdoMet_MTases"/>
    <property type="match status" value="1"/>
</dbReference>
<keyword evidence="4" id="KW-0949">S-adenosyl-L-methionine</keyword>
<keyword evidence="8" id="KW-1185">Reference proteome</keyword>
<reference evidence="7 8" key="1">
    <citation type="journal article" date="2010" name="J. Bacteriol.">
        <title>Genome sequences of Oceanicola granulosus HTCC2516(T) and Oceanicola batsensis HTCC2597(TDelta).</title>
        <authorList>
            <person name="Thrash J.C."/>
            <person name="Cho J.C."/>
            <person name="Vergin K.L."/>
            <person name="Giovannoni S.J."/>
        </authorList>
    </citation>
    <scope>NUCLEOTIDE SEQUENCE [LARGE SCALE GENOMIC DNA]</scope>
    <source>
        <strain evidence="8">ATCC BAA-861 / DSM 15982 / KCTC 12143 / HTCC2516</strain>
    </source>
</reference>
<proteinExistence type="inferred from homology"/>
<dbReference type="PANTHER" id="PTHR43667">
    <property type="entry name" value="CYCLOPROPANE-FATTY-ACYL-PHOSPHOLIPID SYNTHASE"/>
    <property type="match status" value="1"/>
</dbReference>
<dbReference type="eggNOG" id="COG2230">
    <property type="taxonomic scope" value="Bacteria"/>
</dbReference>
<dbReference type="InterPro" id="IPR050723">
    <property type="entry name" value="CFA/CMAS"/>
</dbReference>
<accession>Q2CA46</accession>
<keyword evidence="5" id="KW-0443">Lipid metabolism</keyword>